<keyword evidence="4 6" id="KW-1133">Transmembrane helix</keyword>
<accession>A0A165LC86</accession>
<dbReference type="Pfam" id="PF01940">
    <property type="entry name" value="DUF92"/>
    <property type="match status" value="1"/>
</dbReference>
<evidence type="ECO:0000256" key="4">
    <source>
        <dbReference type="ARBA" id="ARBA00022989"/>
    </source>
</evidence>
<sequence length="526" mass="56036">MLTLPMPSAPELPAFLLSIGLLGLFIALSELLAGRFGLNRVVARKIVHLGTGVVLFFVPSYFDSNFYPVLLALFFLVLNSLNLSFGWFTSMLSGPEGEGRASQAVKSYGSIYLPIAFLLGALLLWDEHRWILQTAVLAATVGDSLAALAGSAFGKHPIADLTRNTKTVEGSATMFFVSLLLISLSLLFFRPEFHGGLEGASLLTLLLLALLLALIATAVEALLSFGLDNFFLPVATAYVLYLLEGNQAALPIGFLTGGLFAFLLAVFSLKVRFLNNSGATATFLLGTTIFGVGGMVWTVPLLTFYLLSSVLSKLGRKRKAKFDLVFEKGSQRDAGQVYANGGIAWILMVVYSLTGNPAVFFAYLGTLAAVQADTWATEIGTMWPNPKAWLVTTLKPVAVGTSGGVSFPGTAGAFIGSLFICLGAVAVGVPWLNDFGLLNSFLLVGLSGLLASLVDSFFGATLQAQYYDPIREKVTERTHSMAADGTKVENRLLKGYALVNNDLVNTLCALSGSALAFLVIQNAGLF</sequence>
<feature type="transmembrane region" description="Helical" evidence="6">
    <location>
        <begin position="201"/>
        <end position="219"/>
    </location>
</feature>
<dbReference type="EMBL" id="LVWG01000033">
    <property type="protein sequence ID" value="KZK73843.1"/>
    <property type="molecule type" value="Genomic_DNA"/>
</dbReference>
<evidence type="ECO:0000256" key="5">
    <source>
        <dbReference type="ARBA" id="ARBA00023136"/>
    </source>
</evidence>
<comment type="similarity">
    <text evidence="2">Belongs to the TMEM19 family.</text>
</comment>
<reference evidence="7 8" key="1">
    <citation type="submission" date="2016-03" db="EMBL/GenBank/DDBJ databases">
        <title>Speciation and ecological success in dimly lit waters: horizontal gene transfer in a green sulfur bacteria bloom unveiled by metagenomic assembly.</title>
        <authorList>
            <person name="Llorens-Mares T."/>
            <person name="Liu Z."/>
            <person name="Allen L.Z."/>
            <person name="Rusch D.B."/>
            <person name="Craig M.T."/>
            <person name="Dupont C.L."/>
            <person name="Bryant D.A."/>
            <person name="Casamayor E.O."/>
        </authorList>
    </citation>
    <scope>NUCLEOTIDE SEQUENCE [LARGE SCALE GENOMIC DNA]</scope>
    <source>
        <strain evidence="7">CIII</strain>
    </source>
</reference>
<feature type="transmembrane region" description="Helical" evidence="6">
    <location>
        <begin position="131"/>
        <end position="150"/>
    </location>
</feature>
<keyword evidence="3 6" id="KW-0812">Transmembrane</keyword>
<evidence type="ECO:0000313" key="7">
    <source>
        <dbReference type="EMBL" id="KZK73843.1"/>
    </source>
</evidence>
<organism evidence="7 8">
    <name type="scientific">Pelodictyon luteolum</name>
    <dbReference type="NCBI Taxonomy" id="1100"/>
    <lineage>
        <taxon>Bacteria</taxon>
        <taxon>Pseudomonadati</taxon>
        <taxon>Chlorobiota</taxon>
        <taxon>Chlorobiia</taxon>
        <taxon>Chlorobiales</taxon>
        <taxon>Chlorobiaceae</taxon>
        <taxon>Chlorobium/Pelodictyon group</taxon>
        <taxon>Pelodictyon</taxon>
    </lineage>
</organism>
<comment type="subcellular location">
    <subcellularLocation>
        <location evidence="1">Membrane</location>
        <topology evidence="1">Multi-pass membrane protein</topology>
    </subcellularLocation>
</comment>
<feature type="transmembrane region" description="Helical" evidence="6">
    <location>
        <begin position="249"/>
        <end position="269"/>
    </location>
</feature>
<evidence type="ECO:0008006" key="9">
    <source>
        <dbReference type="Google" id="ProtNLM"/>
    </source>
</evidence>
<feature type="transmembrane region" description="Helical" evidence="6">
    <location>
        <begin position="12"/>
        <end position="34"/>
    </location>
</feature>
<gene>
    <name evidence="7" type="ORF">A3K90_03350</name>
</gene>
<dbReference type="PANTHER" id="PTHR13353">
    <property type="entry name" value="TRANSMEMBRANE PROTEIN 19"/>
    <property type="match status" value="1"/>
</dbReference>
<feature type="transmembrane region" description="Helical" evidence="6">
    <location>
        <begin position="281"/>
        <end position="307"/>
    </location>
</feature>
<dbReference type="InterPro" id="IPR002794">
    <property type="entry name" value="DUF92_TMEM19"/>
</dbReference>
<dbReference type="GO" id="GO:0016020">
    <property type="term" value="C:membrane"/>
    <property type="evidence" value="ECO:0007669"/>
    <property type="project" value="UniProtKB-SubCell"/>
</dbReference>
<dbReference type="Proteomes" id="UP000076481">
    <property type="component" value="Unassembled WGS sequence"/>
</dbReference>
<dbReference type="RefSeq" id="WP_303682019.1">
    <property type="nucleotide sequence ID" value="NZ_LVWG01000033.1"/>
</dbReference>
<proteinExistence type="inferred from homology"/>
<evidence type="ECO:0000256" key="6">
    <source>
        <dbReference type="SAM" id="Phobius"/>
    </source>
</evidence>
<feature type="transmembrane region" description="Helical" evidence="6">
    <location>
        <begin position="411"/>
        <end position="432"/>
    </location>
</feature>
<feature type="transmembrane region" description="Helical" evidence="6">
    <location>
        <begin position="343"/>
        <end position="364"/>
    </location>
</feature>
<evidence type="ECO:0000256" key="1">
    <source>
        <dbReference type="ARBA" id="ARBA00004141"/>
    </source>
</evidence>
<feature type="transmembrane region" description="Helical" evidence="6">
    <location>
        <begin position="438"/>
        <end position="462"/>
    </location>
</feature>
<evidence type="ECO:0000256" key="2">
    <source>
        <dbReference type="ARBA" id="ARBA00009012"/>
    </source>
</evidence>
<dbReference type="AlphaFoldDB" id="A0A165LC86"/>
<feature type="transmembrane region" description="Helical" evidence="6">
    <location>
        <begin position="171"/>
        <end position="189"/>
    </location>
</feature>
<feature type="transmembrane region" description="Helical" evidence="6">
    <location>
        <begin position="108"/>
        <end position="125"/>
    </location>
</feature>
<feature type="transmembrane region" description="Helical" evidence="6">
    <location>
        <begin position="226"/>
        <end position="243"/>
    </location>
</feature>
<dbReference type="PANTHER" id="PTHR13353:SF5">
    <property type="entry name" value="TRANSMEMBRANE PROTEIN 19"/>
    <property type="match status" value="1"/>
</dbReference>
<protein>
    <recommendedName>
        <fullName evidence="9">DUF92 domain-containing protein</fullName>
    </recommendedName>
</protein>
<feature type="transmembrane region" description="Helical" evidence="6">
    <location>
        <begin position="68"/>
        <end position="88"/>
    </location>
</feature>
<evidence type="ECO:0000256" key="3">
    <source>
        <dbReference type="ARBA" id="ARBA00022692"/>
    </source>
</evidence>
<comment type="caution">
    <text evidence="7">The sequence shown here is derived from an EMBL/GenBank/DDBJ whole genome shotgun (WGS) entry which is preliminary data.</text>
</comment>
<name>A0A165LC86_PELLU</name>
<keyword evidence="5 6" id="KW-0472">Membrane</keyword>
<evidence type="ECO:0000313" key="8">
    <source>
        <dbReference type="Proteomes" id="UP000076481"/>
    </source>
</evidence>